<protein>
    <submittedName>
        <fullName evidence="5">LysR family transcriptional regulator</fullName>
    </submittedName>
</protein>
<evidence type="ECO:0000256" key="1">
    <source>
        <dbReference type="ARBA" id="ARBA00009437"/>
    </source>
</evidence>
<keyword evidence="3" id="KW-0804">Transcription</keyword>
<organism evidence="5 6">
    <name type="scientific">Shewanella gaetbuli</name>
    <dbReference type="NCBI Taxonomy" id="220752"/>
    <lineage>
        <taxon>Bacteria</taxon>
        <taxon>Pseudomonadati</taxon>
        <taxon>Pseudomonadota</taxon>
        <taxon>Gammaproteobacteria</taxon>
        <taxon>Alteromonadales</taxon>
        <taxon>Shewanellaceae</taxon>
        <taxon>Shewanella</taxon>
    </lineage>
</organism>
<dbReference type="PROSITE" id="PS50931">
    <property type="entry name" value="HTH_LYSR"/>
    <property type="match status" value="1"/>
</dbReference>
<accession>A0A9X1ZWM8</accession>
<dbReference type="GO" id="GO:0003700">
    <property type="term" value="F:DNA-binding transcription factor activity"/>
    <property type="evidence" value="ECO:0007669"/>
    <property type="project" value="InterPro"/>
</dbReference>
<evidence type="ECO:0000313" key="6">
    <source>
        <dbReference type="Proteomes" id="UP001139333"/>
    </source>
</evidence>
<dbReference type="Pfam" id="PF00126">
    <property type="entry name" value="HTH_1"/>
    <property type="match status" value="1"/>
</dbReference>
<dbReference type="SUPFAM" id="SSF46785">
    <property type="entry name" value="Winged helix' DNA-binding domain"/>
    <property type="match status" value="1"/>
</dbReference>
<comment type="caution">
    <text evidence="5">The sequence shown here is derived from an EMBL/GenBank/DDBJ whole genome shotgun (WGS) entry which is preliminary data.</text>
</comment>
<evidence type="ECO:0000256" key="2">
    <source>
        <dbReference type="ARBA" id="ARBA00023015"/>
    </source>
</evidence>
<dbReference type="InterPro" id="IPR036388">
    <property type="entry name" value="WH-like_DNA-bd_sf"/>
</dbReference>
<proteinExistence type="inferred from homology"/>
<sequence>MNFSLEQLAAYVSVYEERSFSKAALKLDKHRTTVGQVIANLEDQVAVTLFERNPRNVEPTENAHLLYRYAKQALEQSKAFDRVALSLSFGELECINIAYSSFLPHLALSIIREQLLEDYPNMRVNFLVRTQEEIREGLKSEQLQFGIVNINSANAMSNIDYQLLGNMPFSPYASKHSDLAHVNEKDVFTALKNSRQFVLKSLVDEGLGNKVILSANYDLIDQLALAIKFTQRGFGWLLMPTNLETKGYIAEHLTELKCDQIRDGITLPVGLWCIESKPILEIKKSVVMGVNRYISLIKRK</sequence>
<dbReference type="GO" id="GO:0000976">
    <property type="term" value="F:transcription cis-regulatory region binding"/>
    <property type="evidence" value="ECO:0007669"/>
    <property type="project" value="TreeGrafter"/>
</dbReference>
<dbReference type="Gene3D" id="3.40.190.290">
    <property type="match status" value="1"/>
</dbReference>
<name>A0A9X1ZWM8_9GAMM</name>
<reference evidence="5" key="1">
    <citation type="submission" date="2022-01" db="EMBL/GenBank/DDBJ databases">
        <title>Whole genome-based taxonomy of the Shewanellaceae.</title>
        <authorList>
            <person name="Martin-Rodriguez A.J."/>
        </authorList>
    </citation>
    <scope>NUCLEOTIDE SEQUENCE</scope>
    <source>
        <strain evidence="5">DSM 16422</strain>
    </source>
</reference>
<dbReference type="Proteomes" id="UP001139333">
    <property type="component" value="Unassembled WGS sequence"/>
</dbReference>
<keyword evidence="6" id="KW-1185">Reference proteome</keyword>
<dbReference type="PANTHER" id="PTHR30126:SF91">
    <property type="entry name" value="LYSR FAMILY TRANSCRIPTIONAL REGULATOR"/>
    <property type="match status" value="1"/>
</dbReference>
<evidence type="ECO:0000259" key="4">
    <source>
        <dbReference type="PROSITE" id="PS50931"/>
    </source>
</evidence>
<dbReference type="InterPro" id="IPR000847">
    <property type="entry name" value="LysR_HTH_N"/>
</dbReference>
<dbReference type="SUPFAM" id="SSF53850">
    <property type="entry name" value="Periplasmic binding protein-like II"/>
    <property type="match status" value="1"/>
</dbReference>
<evidence type="ECO:0000313" key="5">
    <source>
        <dbReference type="EMBL" id="MCL1143811.1"/>
    </source>
</evidence>
<evidence type="ECO:0000256" key="3">
    <source>
        <dbReference type="ARBA" id="ARBA00023163"/>
    </source>
</evidence>
<dbReference type="AlphaFoldDB" id="A0A9X1ZWM8"/>
<keyword evidence="2" id="KW-0805">Transcription regulation</keyword>
<dbReference type="RefSeq" id="WP_248996482.1">
    <property type="nucleotide sequence ID" value="NZ_JAKIKP010000012.1"/>
</dbReference>
<dbReference type="Gene3D" id="1.10.10.10">
    <property type="entry name" value="Winged helix-like DNA-binding domain superfamily/Winged helix DNA-binding domain"/>
    <property type="match status" value="1"/>
</dbReference>
<gene>
    <name evidence="5" type="ORF">L2672_14110</name>
</gene>
<feature type="domain" description="HTH lysR-type" evidence="4">
    <location>
        <begin position="1"/>
        <end position="60"/>
    </location>
</feature>
<comment type="similarity">
    <text evidence="1">Belongs to the LysR transcriptional regulatory family.</text>
</comment>
<dbReference type="PANTHER" id="PTHR30126">
    <property type="entry name" value="HTH-TYPE TRANSCRIPTIONAL REGULATOR"/>
    <property type="match status" value="1"/>
</dbReference>
<dbReference type="EMBL" id="JAKIKP010000012">
    <property type="protein sequence ID" value="MCL1143811.1"/>
    <property type="molecule type" value="Genomic_DNA"/>
</dbReference>
<dbReference type="InterPro" id="IPR036390">
    <property type="entry name" value="WH_DNA-bd_sf"/>
</dbReference>